<dbReference type="Proteomes" id="UP000186218">
    <property type="component" value="Unassembled WGS sequence"/>
</dbReference>
<dbReference type="EMBL" id="FTNT01000008">
    <property type="protein sequence ID" value="SIS12626.1"/>
    <property type="molecule type" value="Genomic_DNA"/>
</dbReference>
<dbReference type="AlphaFoldDB" id="A0A1N7GJC9"/>
<organism evidence="1 2">
    <name type="scientific">Williamsia sterculiae</name>
    <dbReference type="NCBI Taxonomy" id="1344003"/>
    <lineage>
        <taxon>Bacteria</taxon>
        <taxon>Bacillati</taxon>
        <taxon>Actinomycetota</taxon>
        <taxon>Actinomycetes</taxon>
        <taxon>Mycobacteriales</taxon>
        <taxon>Nocardiaceae</taxon>
        <taxon>Williamsia</taxon>
    </lineage>
</organism>
<dbReference type="OrthoDB" id="9790372at2"/>
<evidence type="ECO:0000313" key="1">
    <source>
        <dbReference type="EMBL" id="SIS12626.1"/>
    </source>
</evidence>
<dbReference type="Pfam" id="PF02620">
    <property type="entry name" value="YceD"/>
    <property type="match status" value="1"/>
</dbReference>
<accession>A0A1N7GJC9</accession>
<sequence>MRVGRALVSSGADHVQFFSVSDQRGTSSPDVGTGGSPFVVDIRTLERKPGTMEQLHKTVVVDEPVGLDMIGIPAGSPIDLDMQLQSVSEGVLATGTVSGETRGQCARCLEPLNGTVNVFLTELFAYPDSETERTTDSDEVRRVDHDHIDLEQAVIDAVGLDLPMSPLCSDDCEGLCTECGVRLAIAEPGHHHDTIDPRWAALQDKLGDGDRPDDSPAGS</sequence>
<dbReference type="PANTHER" id="PTHR34374">
    <property type="entry name" value="LARGE RIBOSOMAL RNA SUBUNIT ACCUMULATION PROTEIN YCED HOMOLOG 1, CHLOROPLASTIC"/>
    <property type="match status" value="1"/>
</dbReference>
<protein>
    <recommendedName>
        <fullName evidence="3">Metal-binding protein</fullName>
    </recommendedName>
</protein>
<dbReference type="STRING" id="1344003.SAMN05445060_2854"/>
<keyword evidence="2" id="KW-1185">Reference proteome</keyword>
<dbReference type="PANTHER" id="PTHR34374:SF1">
    <property type="entry name" value="LARGE RIBOSOMAL RNA SUBUNIT ACCUMULATION PROTEIN YCED HOMOLOG 1, CHLOROPLASTIC"/>
    <property type="match status" value="1"/>
</dbReference>
<gene>
    <name evidence="1" type="ORF">SAMN05445060_2854</name>
</gene>
<name>A0A1N7GJC9_9NOCA</name>
<reference evidence="1 2" key="1">
    <citation type="submission" date="2017-01" db="EMBL/GenBank/DDBJ databases">
        <authorList>
            <person name="Mah S.A."/>
            <person name="Swanson W.J."/>
            <person name="Moy G.W."/>
            <person name="Vacquier V.D."/>
        </authorList>
    </citation>
    <scope>NUCLEOTIDE SEQUENCE [LARGE SCALE GENOMIC DNA]</scope>
    <source>
        <strain evidence="1 2">CPCC 203464</strain>
    </source>
</reference>
<dbReference type="InterPro" id="IPR003772">
    <property type="entry name" value="YceD"/>
</dbReference>
<evidence type="ECO:0008006" key="3">
    <source>
        <dbReference type="Google" id="ProtNLM"/>
    </source>
</evidence>
<proteinExistence type="predicted"/>
<evidence type="ECO:0000313" key="2">
    <source>
        <dbReference type="Proteomes" id="UP000186218"/>
    </source>
</evidence>